<feature type="compositionally biased region" description="Polar residues" evidence="2">
    <location>
        <begin position="148"/>
        <end position="197"/>
    </location>
</feature>
<dbReference type="GO" id="GO:0006357">
    <property type="term" value="P:regulation of transcription by RNA polymerase II"/>
    <property type="evidence" value="ECO:0007669"/>
    <property type="project" value="TreeGrafter"/>
</dbReference>
<reference evidence="5" key="1">
    <citation type="journal article" date="2016" name="Gigascience">
        <title>De novo construction of an expanded transcriptome assembly for the western tarnished plant bug, Lygus hesperus.</title>
        <authorList>
            <person name="Tassone E.E."/>
            <person name="Geib S.M."/>
            <person name="Hall B."/>
            <person name="Fabrick J.A."/>
            <person name="Brent C.S."/>
            <person name="Hull J.J."/>
        </authorList>
    </citation>
    <scope>NUCLEOTIDE SEQUENCE</scope>
</reference>
<evidence type="ECO:0008006" key="6">
    <source>
        <dbReference type="Google" id="ProtNLM"/>
    </source>
</evidence>
<dbReference type="SMART" id="SM00595">
    <property type="entry name" value="MADF"/>
    <property type="match status" value="1"/>
</dbReference>
<organism evidence="5">
    <name type="scientific">Lygus hesperus</name>
    <name type="common">Western plant bug</name>
    <dbReference type="NCBI Taxonomy" id="30085"/>
    <lineage>
        <taxon>Eukaryota</taxon>
        <taxon>Metazoa</taxon>
        <taxon>Ecdysozoa</taxon>
        <taxon>Arthropoda</taxon>
        <taxon>Hexapoda</taxon>
        <taxon>Insecta</taxon>
        <taxon>Pterygota</taxon>
        <taxon>Neoptera</taxon>
        <taxon>Paraneoptera</taxon>
        <taxon>Hemiptera</taxon>
        <taxon>Heteroptera</taxon>
        <taxon>Panheteroptera</taxon>
        <taxon>Cimicomorpha</taxon>
        <taxon>Miridae</taxon>
        <taxon>Mirini</taxon>
        <taxon>Lygus</taxon>
    </lineage>
</organism>
<dbReference type="AlphaFoldDB" id="A0A146LHL1"/>
<feature type="region of interest" description="Disordered" evidence="2">
    <location>
        <begin position="148"/>
        <end position="204"/>
    </location>
</feature>
<evidence type="ECO:0000256" key="2">
    <source>
        <dbReference type="SAM" id="MobiDB-lite"/>
    </source>
</evidence>
<feature type="domain" description="BESS" evidence="4">
    <location>
        <begin position="209"/>
        <end position="248"/>
    </location>
</feature>
<dbReference type="Pfam" id="PF02944">
    <property type="entry name" value="BESS"/>
    <property type="match status" value="1"/>
</dbReference>
<dbReference type="GO" id="GO:0005667">
    <property type="term" value="C:transcription regulator complex"/>
    <property type="evidence" value="ECO:0007669"/>
    <property type="project" value="TreeGrafter"/>
</dbReference>
<dbReference type="InterPro" id="IPR006578">
    <property type="entry name" value="MADF-dom"/>
</dbReference>
<name>A0A146LHL1_LYGHE</name>
<dbReference type="InterPro" id="IPR039353">
    <property type="entry name" value="TF_Adf1"/>
</dbReference>
<protein>
    <recommendedName>
        <fullName evidence="6">Transcription factor Adf-1</fullName>
    </recommendedName>
</protein>
<dbReference type="EMBL" id="GDHC01012207">
    <property type="protein sequence ID" value="JAQ06422.1"/>
    <property type="molecule type" value="Transcribed_RNA"/>
</dbReference>
<evidence type="ECO:0000313" key="5">
    <source>
        <dbReference type="EMBL" id="JAQ06422.1"/>
    </source>
</evidence>
<dbReference type="PANTHER" id="PTHR12243">
    <property type="entry name" value="MADF DOMAIN TRANSCRIPTION FACTOR"/>
    <property type="match status" value="1"/>
</dbReference>
<keyword evidence="1" id="KW-0539">Nucleus</keyword>
<dbReference type="GO" id="GO:0003677">
    <property type="term" value="F:DNA binding"/>
    <property type="evidence" value="ECO:0007669"/>
    <property type="project" value="InterPro"/>
</dbReference>
<dbReference type="InterPro" id="IPR004210">
    <property type="entry name" value="BESS_motif"/>
</dbReference>
<evidence type="ECO:0000256" key="1">
    <source>
        <dbReference type="PROSITE-ProRule" id="PRU00371"/>
    </source>
</evidence>
<comment type="subcellular location">
    <subcellularLocation>
        <location evidence="1">Nucleus</location>
    </subcellularLocation>
</comment>
<feature type="domain" description="MADF" evidence="3">
    <location>
        <begin position="10"/>
        <end position="101"/>
    </location>
</feature>
<dbReference type="PROSITE" id="PS51031">
    <property type="entry name" value="BESS"/>
    <property type="match status" value="1"/>
</dbReference>
<dbReference type="GO" id="GO:0005634">
    <property type="term" value="C:nucleus"/>
    <property type="evidence" value="ECO:0007669"/>
    <property type="project" value="UniProtKB-SubCell"/>
</dbReference>
<dbReference type="PANTHER" id="PTHR12243:SF69">
    <property type="entry name" value="SI:CH73-59F11.3"/>
    <property type="match status" value="1"/>
</dbReference>
<dbReference type="PROSITE" id="PS51029">
    <property type="entry name" value="MADF"/>
    <property type="match status" value="1"/>
</dbReference>
<dbReference type="Pfam" id="PF10545">
    <property type="entry name" value="MADF_DNA_bdg"/>
    <property type="match status" value="1"/>
</dbReference>
<evidence type="ECO:0000259" key="4">
    <source>
        <dbReference type="PROSITE" id="PS51031"/>
    </source>
</evidence>
<accession>A0A146LHL1</accession>
<sequence>MSLKNFDKEKLISLVRAKRAIWDKSHPHHFNKGILHKHWQNISAELQCPENIVKRQWKYLRQEFGRQLKRAATAAIAAPEEEDITSWPHYYSMLFVIDQFSSRNSEDMDESQVMTPGMLMPKMEAISSGESDDDQDYPKALVHVETASSAGSEVNLSTQPMKRQEQTFQPSPAHSVQPTASRMLTDSSAQTQTISTEKPQKHHTMEYQRDDDVAFFDSILPHVKSLKMEKKFQFRMQVQKLLYDMMFPPPCTEDSTCKTSDGYLARIVPIEK</sequence>
<evidence type="ECO:0000259" key="3">
    <source>
        <dbReference type="PROSITE" id="PS51029"/>
    </source>
</evidence>
<proteinExistence type="predicted"/>
<gene>
    <name evidence="5" type="ORF">g.21931</name>
</gene>